<evidence type="ECO:0000259" key="2">
    <source>
        <dbReference type="Pfam" id="PF11566"/>
    </source>
</evidence>
<feature type="compositionally biased region" description="Basic and acidic residues" evidence="1">
    <location>
        <begin position="500"/>
        <end position="509"/>
    </location>
</feature>
<feature type="compositionally biased region" description="Low complexity" evidence="1">
    <location>
        <begin position="244"/>
        <end position="265"/>
    </location>
</feature>
<name>A0A3M7QZH1_BRAPC</name>
<feature type="region of interest" description="Disordered" evidence="1">
    <location>
        <begin position="474"/>
        <end position="512"/>
    </location>
</feature>
<feature type="region of interest" description="Disordered" evidence="1">
    <location>
        <begin position="422"/>
        <end position="455"/>
    </location>
</feature>
<dbReference type="Pfam" id="PF11566">
    <property type="entry name" value="PI31_Prot_N"/>
    <property type="match status" value="1"/>
</dbReference>
<protein>
    <recommendedName>
        <fullName evidence="2">PI31 proteasome regulator N-terminal domain-containing protein</fullName>
    </recommendedName>
</protein>
<sequence length="715" mass="82675">MSLDFSHFEIYFVHYSAKFKKSADPLVLFVHWSMIQNRFRCINESELHHTLPLNWLDNDSFYDFQYKKYDVIYRLEIYIANECALIQLKNMENLMDSSQYVKIDDFIDLDSFKSDLKFSKIYKDLHRLYTSIKWSIDRFRCKKNEKSQETSNKRAESAEMEVVESTIPSSVSSSQTQLSKKGRKESKKSFGLIFDILSNKLVKSNPEAVRDLNSKMYTSTYAEFLSHIKQEKAEFESNVEIYRRSSVSSSRSNDVISSSSSNNLVEFGNQKQKKANKKNRPSVRKANGGEENSQEADTLKPKINPDDKDNVERDKINRNLLFDYNPITNYYNYNNKADSKTIDQKLIEEDQFVKRAYEKFDLKTFCEVKLVDCFSSDLFKGLKVPIKLDDKMKQALDLDNEDDQYDDIEVVHKKKPRKVRKNIWREKKRVKSKKKKTEVKKKPEENDTANQDHSLLEKSSDLMNYFKNGTLKRKRTDSTASSVLPNLDDTDSGESNQVTRVEDKEEDSSYKSPVIEKQASLNDSVAKKLTFSATIQSSITVSRVEKSNDDTLSINLFADEYQPPSKRTRRDSNDKLVDLDASIEQDEIAVKQNLFNSPSKSTTKAKILTTPIRQMVAMPACTPNSVNSKLKEISNCALDSFEECLAPGKFYKNSTSTQKNDENCLLDQNSLGSCDEEKKSVNLDDDDEYVILMQNYNECELEIGNFHLNVYNKNK</sequence>
<gene>
    <name evidence="3" type="ORF">BpHYR1_008100</name>
</gene>
<dbReference type="Gene3D" id="3.40.1000.30">
    <property type="match status" value="1"/>
</dbReference>
<comment type="caution">
    <text evidence="3">The sequence shown here is derived from an EMBL/GenBank/DDBJ whole genome shotgun (WGS) entry which is preliminary data.</text>
</comment>
<evidence type="ECO:0000256" key="1">
    <source>
        <dbReference type="SAM" id="MobiDB-lite"/>
    </source>
</evidence>
<dbReference type="AlphaFoldDB" id="A0A3M7QZH1"/>
<evidence type="ECO:0000313" key="4">
    <source>
        <dbReference type="Proteomes" id="UP000276133"/>
    </source>
</evidence>
<feature type="compositionally biased region" description="Basic and acidic residues" evidence="1">
    <location>
        <begin position="297"/>
        <end position="311"/>
    </location>
</feature>
<dbReference type="EMBL" id="REGN01004712">
    <property type="protein sequence ID" value="RNA16408.1"/>
    <property type="molecule type" value="Genomic_DNA"/>
</dbReference>
<feature type="compositionally biased region" description="Basic residues" evidence="1">
    <location>
        <begin position="422"/>
        <end position="439"/>
    </location>
</feature>
<evidence type="ECO:0000313" key="3">
    <source>
        <dbReference type="EMBL" id="RNA16408.1"/>
    </source>
</evidence>
<feature type="compositionally biased region" description="Basic and acidic residues" evidence="1">
    <location>
        <begin position="145"/>
        <end position="157"/>
    </location>
</feature>
<feature type="region of interest" description="Disordered" evidence="1">
    <location>
        <begin position="145"/>
        <end position="183"/>
    </location>
</feature>
<dbReference type="InterPro" id="IPR021625">
    <property type="entry name" value="PI31_Prot_N"/>
</dbReference>
<accession>A0A3M7QZH1</accession>
<proteinExistence type="predicted"/>
<feature type="compositionally biased region" description="Low complexity" evidence="1">
    <location>
        <begin position="163"/>
        <end position="179"/>
    </location>
</feature>
<dbReference type="OrthoDB" id="10562442at2759"/>
<organism evidence="3 4">
    <name type="scientific">Brachionus plicatilis</name>
    <name type="common">Marine rotifer</name>
    <name type="synonym">Brachionus muelleri</name>
    <dbReference type="NCBI Taxonomy" id="10195"/>
    <lineage>
        <taxon>Eukaryota</taxon>
        <taxon>Metazoa</taxon>
        <taxon>Spiralia</taxon>
        <taxon>Gnathifera</taxon>
        <taxon>Rotifera</taxon>
        <taxon>Eurotatoria</taxon>
        <taxon>Monogononta</taxon>
        <taxon>Pseudotrocha</taxon>
        <taxon>Ploima</taxon>
        <taxon>Brachionidae</taxon>
        <taxon>Brachionus</taxon>
    </lineage>
</organism>
<feature type="domain" description="PI31 proteasome regulator N-terminal" evidence="2">
    <location>
        <begin position="17"/>
        <end position="129"/>
    </location>
</feature>
<feature type="compositionally biased region" description="Basic residues" evidence="1">
    <location>
        <begin position="271"/>
        <end position="283"/>
    </location>
</feature>
<reference evidence="3 4" key="1">
    <citation type="journal article" date="2018" name="Sci. Rep.">
        <title>Genomic signatures of local adaptation to the degree of environmental predictability in rotifers.</title>
        <authorList>
            <person name="Franch-Gras L."/>
            <person name="Hahn C."/>
            <person name="Garcia-Roger E.M."/>
            <person name="Carmona M.J."/>
            <person name="Serra M."/>
            <person name="Gomez A."/>
        </authorList>
    </citation>
    <scope>NUCLEOTIDE SEQUENCE [LARGE SCALE GENOMIC DNA]</scope>
    <source>
        <strain evidence="3">HYR1</strain>
    </source>
</reference>
<dbReference type="Proteomes" id="UP000276133">
    <property type="component" value="Unassembled WGS sequence"/>
</dbReference>
<keyword evidence="4" id="KW-1185">Reference proteome</keyword>
<feature type="region of interest" description="Disordered" evidence="1">
    <location>
        <begin position="244"/>
        <end position="311"/>
    </location>
</feature>